<organism evidence="2 3">
    <name type="scientific">Macrosiphum euphorbiae</name>
    <name type="common">potato aphid</name>
    <dbReference type="NCBI Taxonomy" id="13131"/>
    <lineage>
        <taxon>Eukaryota</taxon>
        <taxon>Metazoa</taxon>
        <taxon>Ecdysozoa</taxon>
        <taxon>Arthropoda</taxon>
        <taxon>Hexapoda</taxon>
        <taxon>Insecta</taxon>
        <taxon>Pterygota</taxon>
        <taxon>Neoptera</taxon>
        <taxon>Paraneoptera</taxon>
        <taxon>Hemiptera</taxon>
        <taxon>Sternorrhyncha</taxon>
        <taxon>Aphidomorpha</taxon>
        <taxon>Aphidoidea</taxon>
        <taxon>Aphididae</taxon>
        <taxon>Macrosiphini</taxon>
        <taxon>Macrosiphum</taxon>
    </lineage>
</organism>
<reference evidence="2 3" key="1">
    <citation type="submission" date="2023-01" db="EMBL/GenBank/DDBJ databases">
        <authorList>
            <person name="Whitehead M."/>
        </authorList>
    </citation>
    <scope>NUCLEOTIDE SEQUENCE [LARGE SCALE GENOMIC DNA]</scope>
</reference>
<keyword evidence="1" id="KW-0812">Transmembrane</keyword>
<comment type="caution">
    <text evidence="2">The sequence shown here is derived from an EMBL/GenBank/DDBJ whole genome shotgun (WGS) entry which is preliminary data.</text>
</comment>
<proteinExistence type="predicted"/>
<evidence type="ECO:0000313" key="3">
    <source>
        <dbReference type="Proteomes" id="UP001160148"/>
    </source>
</evidence>
<protein>
    <submittedName>
        <fullName evidence="2">Uncharacterized protein</fullName>
    </submittedName>
</protein>
<dbReference type="EMBL" id="CARXXK010000004">
    <property type="protein sequence ID" value="CAI6364907.1"/>
    <property type="molecule type" value="Genomic_DNA"/>
</dbReference>
<keyword evidence="1" id="KW-0472">Membrane</keyword>
<evidence type="ECO:0000256" key="1">
    <source>
        <dbReference type="SAM" id="Phobius"/>
    </source>
</evidence>
<gene>
    <name evidence="2" type="ORF">MEUPH1_LOCUS19682</name>
</gene>
<feature type="transmembrane region" description="Helical" evidence="1">
    <location>
        <begin position="20"/>
        <end position="40"/>
    </location>
</feature>
<evidence type="ECO:0000313" key="2">
    <source>
        <dbReference type="EMBL" id="CAI6364907.1"/>
    </source>
</evidence>
<accession>A0AAV0XAS3</accession>
<name>A0AAV0XAS3_9HEMI</name>
<keyword evidence="1" id="KW-1133">Transmembrane helix</keyword>
<sequence>MSDSYQLERVQRKFLKWHLTFYQLIVLLMTIIQYFSTLICRLDRKVQTNISFLTKQIDGRIDSPILLNKLNFRIPVFNCLDDFPFHIPFGFVNYLRNSNMSLMMRLANKDPSFLLGD</sequence>
<dbReference type="Proteomes" id="UP001160148">
    <property type="component" value="Unassembled WGS sequence"/>
</dbReference>
<keyword evidence="3" id="KW-1185">Reference proteome</keyword>
<dbReference type="AlphaFoldDB" id="A0AAV0XAS3"/>